<dbReference type="GO" id="GO:0046872">
    <property type="term" value="F:metal ion binding"/>
    <property type="evidence" value="ECO:0007669"/>
    <property type="project" value="UniProtKB-KW"/>
</dbReference>
<dbReference type="InterPro" id="IPR017515">
    <property type="entry name" value="MeMalonyl-CoA_epimerase"/>
</dbReference>
<proteinExistence type="inferred from homology"/>
<dbReference type="Proteomes" id="UP000184334">
    <property type="component" value="Unassembled WGS sequence"/>
</dbReference>
<dbReference type="GO" id="GO:0046491">
    <property type="term" value="P:L-methylmalonyl-CoA metabolic process"/>
    <property type="evidence" value="ECO:0007669"/>
    <property type="project" value="TreeGrafter"/>
</dbReference>
<feature type="domain" description="VOC" evidence="3">
    <location>
        <begin position="3"/>
        <end position="131"/>
    </location>
</feature>
<sequence>MKKIDHIGIVVKSIENALNLYKNLLELEITGEEILEDRGLKVAFIKVGDTRIELLEPLHENSEISGFLAKKGEGMHHIAYTVKNVSEMITKAKEFGLKPLSDEPKDGAHNTKVVFLHPKTTNGVLVELVEHK</sequence>
<comment type="similarity">
    <text evidence="1">Belongs to the methylmalonyl-CoA epimerase family.</text>
</comment>
<dbReference type="Pfam" id="PF13669">
    <property type="entry name" value="Glyoxalase_4"/>
    <property type="match status" value="1"/>
</dbReference>
<dbReference type="GO" id="GO:0004493">
    <property type="term" value="F:methylmalonyl-CoA epimerase activity"/>
    <property type="evidence" value="ECO:0007669"/>
    <property type="project" value="TreeGrafter"/>
</dbReference>
<dbReference type="InterPro" id="IPR029068">
    <property type="entry name" value="Glyas_Bleomycin-R_OHBP_Dase"/>
</dbReference>
<dbReference type="InterPro" id="IPR037523">
    <property type="entry name" value="VOC_core"/>
</dbReference>
<dbReference type="STRING" id="1122195.SAMN02745164_01753"/>
<keyword evidence="5" id="KW-1185">Reference proteome</keyword>
<dbReference type="AlphaFoldDB" id="A0A1M4YS70"/>
<evidence type="ECO:0000256" key="2">
    <source>
        <dbReference type="ARBA" id="ARBA00022723"/>
    </source>
</evidence>
<evidence type="ECO:0000259" key="3">
    <source>
        <dbReference type="PROSITE" id="PS51819"/>
    </source>
</evidence>
<name>A0A1M4YS70_MARH1</name>
<evidence type="ECO:0000256" key="1">
    <source>
        <dbReference type="ARBA" id="ARBA00009308"/>
    </source>
</evidence>
<dbReference type="EMBL" id="FQUI01000033">
    <property type="protein sequence ID" value="SHF08644.1"/>
    <property type="molecule type" value="Genomic_DNA"/>
</dbReference>
<reference evidence="4" key="1">
    <citation type="submission" date="2016-11" db="EMBL/GenBank/DDBJ databases">
        <authorList>
            <person name="Varghese N."/>
            <person name="Submissions S."/>
        </authorList>
    </citation>
    <scope>NUCLEOTIDE SEQUENCE [LARGE SCALE GENOMIC DNA]</scope>
    <source>
        <strain evidence="4">DSM 16785</strain>
    </source>
</reference>
<protein>
    <submittedName>
        <fullName evidence="4">Methylmalonyl-CoA epimerase</fullName>
    </submittedName>
</protein>
<dbReference type="SUPFAM" id="SSF54593">
    <property type="entry name" value="Glyoxalase/Bleomycin resistance protein/Dihydroxybiphenyl dioxygenase"/>
    <property type="match status" value="1"/>
</dbReference>
<organism evidence="4 5">
    <name type="scientific">Marinitoga hydrogenitolerans (strain DSM 16785 / JCM 12826 / AT1271)</name>
    <dbReference type="NCBI Taxonomy" id="1122195"/>
    <lineage>
        <taxon>Bacteria</taxon>
        <taxon>Thermotogati</taxon>
        <taxon>Thermotogota</taxon>
        <taxon>Thermotogae</taxon>
        <taxon>Petrotogales</taxon>
        <taxon>Petrotogaceae</taxon>
        <taxon>Marinitoga</taxon>
    </lineage>
</organism>
<dbReference type="PANTHER" id="PTHR43048">
    <property type="entry name" value="METHYLMALONYL-COA EPIMERASE"/>
    <property type="match status" value="1"/>
</dbReference>
<dbReference type="PROSITE" id="PS51819">
    <property type="entry name" value="VOC"/>
    <property type="match status" value="1"/>
</dbReference>
<accession>A0A1M4YS70</accession>
<keyword evidence="2" id="KW-0479">Metal-binding</keyword>
<dbReference type="InterPro" id="IPR051785">
    <property type="entry name" value="MMCE/EMCE_epimerase"/>
</dbReference>
<evidence type="ECO:0000313" key="5">
    <source>
        <dbReference type="Proteomes" id="UP000184334"/>
    </source>
</evidence>
<dbReference type="NCBIfam" id="TIGR03081">
    <property type="entry name" value="metmalonyl_epim"/>
    <property type="match status" value="1"/>
</dbReference>
<dbReference type="CDD" id="cd07249">
    <property type="entry name" value="MMCE"/>
    <property type="match status" value="1"/>
</dbReference>
<evidence type="ECO:0000313" key="4">
    <source>
        <dbReference type="EMBL" id="SHF08644.1"/>
    </source>
</evidence>
<dbReference type="Gene3D" id="3.10.180.10">
    <property type="entry name" value="2,3-Dihydroxybiphenyl 1,2-Dioxygenase, domain 1"/>
    <property type="match status" value="1"/>
</dbReference>
<dbReference type="PANTHER" id="PTHR43048:SF3">
    <property type="entry name" value="METHYLMALONYL-COA EPIMERASE, MITOCHONDRIAL"/>
    <property type="match status" value="1"/>
</dbReference>
<gene>
    <name evidence="4" type="ORF">SAMN02745164_01753</name>
</gene>
<comment type="caution">
    <text evidence="4">The sequence shown here is derived from an EMBL/GenBank/DDBJ whole genome shotgun (WGS) entry which is preliminary data.</text>
</comment>